<proteinExistence type="predicted"/>
<name>A0AAE0ZB38_9GAST</name>
<protein>
    <submittedName>
        <fullName evidence="1">Uncharacterized protein</fullName>
    </submittedName>
</protein>
<dbReference type="EMBL" id="JAWDGP010004247">
    <property type="protein sequence ID" value="KAK3766189.1"/>
    <property type="molecule type" value="Genomic_DNA"/>
</dbReference>
<accession>A0AAE0ZB38</accession>
<organism evidence="1 2">
    <name type="scientific">Elysia crispata</name>
    <name type="common">lettuce slug</name>
    <dbReference type="NCBI Taxonomy" id="231223"/>
    <lineage>
        <taxon>Eukaryota</taxon>
        <taxon>Metazoa</taxon>
        <taxon>Spiralia</taxon>
        <taxon>Lophotrochozoa</taxon>
        <taxon>Mollusca</taxon>
        <taxon>Gastropoda</taxon>
        <taxon>Heterobranchia</taxon>
        <taxon>Euthyneura</taxon>
        <taxon>Panpulmonata</taxon>
        <taxon>Sacoglossa</taxon>
        <taxon>Placobranchoidea</taxon>
        <taxon>Plakobranchidae</taxon>
        <taxon>Elysia</taxon>
    </lineage>
</organism>
<evidence type="ECO:0000313" key="2">
    <source>
        <dbReference type="Proteomes" id="UP001283361"/>
    </source>
</evidence>
<gene>
    <name evidence="1" type="ORF">RRG08_025189</name>
</gene>
<evidence type="ECO:0000313" key="1">
    <source>
        <dbReference type="EMBL" id="KAK3766189.1"/>
    </source>
</evidence>
<dbReference type="Proteomes" id="UP001283361">
    <property type="component" value="Unassembled WGS sequence"/>
</dbReference>
<dbReference type="AlphaFoldDB" id="A0AAE0ZB38"/>
<reference evidence="1" key="1">
    <citation type="journal article" date="2023" name="G3 (Bethesda)">
        <title>A reference genome for the long-term kleptoplast-retaining sea slug Elysia crispata morphotype clarki.</title>
        <authorList>
            <person name="Eastman K.E."/>
            <person name="Pendleton A.L."/>
            <person name="Shaikh M.A."/>
            <person name="Suttiyut T."/>
            <person name="Ogas R."/>
            <person name="Tomko P."/>
            <person name="Gavelis G."/>
            <person name="Widhalm J.R."/>
            <person name="Wisecaver J.H."/>
        </authorList>
    </citation>
    <scope>NUCLEOTIDE SEQUENCE</scope>
    <source>
        <strain evidence="1">ECLA1</strain>
    </source>
</reference>
<keyword evidence="2" id="KW-1185">Reference proteome</keyword>
<comment type="caution">
    <text evidence="1">The sequence shown here is derived from an EMBL/GenBank/DDBJ whole genome shotgun (WGS) entry which is preliminary data.</text>
</comment>
<sequence>MALILTTPLPPDLPPPTLIVDVLSSHTSLFTTVIRPVSQARQSPPANGSEISKMKSFHRYERVVGQKLLPT</sequence>